<feature type="compositionally biased region" description="Polar residues" evidence="1">
    <location>
        <begin position="70"/>
        <end position="84"/>
    </location>
</feature>
<evidence type="ECO:0000313" key="3">
    <source>
        <dbReference type="Proteomes" id="UP001168821"/>
    </source>
</evidence>
<feature type="region of interest" description="Disordered" evidence="1">
    <location>
        <begin position="66"/>
        <end position="105"/>
    </location>
</feature>
<organism evidence="2 3">
    <name type="scientific">Zophobas morio</name>
    <dbReference type="NCBI Taxonomy" id="2755281"/>
    <lineage>
        <taxon>Eukaryota</taxon>
        <taxon>Metazoa</taxon>
        <taxon>Ecdysozoa</taxon>
        <taxon>Arthropoda</taxon>
        <taxon>Hexapoda</taxon>
        <taxon>Insecta</taxon>
        <taxon>Pterygota</taxon>
        <taxon>Neoptera</taxon>
        <taxon>Endopterygota</taxon>
        <taxon>Coleoptera</taxon>
        <taxon>Polyphaga</taxon>
        <taxon>Cucujiformia</taxon>
        <taxon>Tenebrionidae</taxon>
        <taxon>Zophobas</taxon>
    </lineage>
</organism>
<evidence type="ECO:0000313" key="2">
    <source>
        <dbReference type="EMBL" id="KAJ3662218.1"/>
    </source>
</evidence>
<comment type="caution">
    <text evidence="2">The sequence shown here is derived from an EMBL/GenBank/DDBJ whole genome shotgun (WGS) entry which is preliminary data.</text>
</comment>
<dbReference type="Proteomes" id="UP001168821">
    <property type="component" value="Unassembled WGS sequence"/>
</dbReference>
<reference evidence="2" key="1">
    <citation type="journal article" date="2023" name="G3 (Bethesda)">
        <title>Whole genome assemblies of Zophobas morio and Tenebrio molitor.</title>
        <authorList>
            <person name="Kaur S."/>
            <person name="Stinson S.A."/>
            <person name="diCenzo G.C."/>
        </authorList>
    </citation>
    <scope>NUCLEOTIDE SEQUENCE</scope>
    <source>
        <strain evidence="2">QUZm001</strain>
    </source>
</reference>
<protein>
    <submittedName>
        <fullName evidence="2">Uncharacterized protein</fullName>
    </submittedName>
</protein>
<dbReference type="AlphaFoldDB" id="A0AA38IQC3"/>
<evidence type="ECO:0000256" key="1">
    <source>
        <dbReference type="SAM" id="MobiDB-lite"/>
    </source>
</evidence>
<sequence>MPKALTGSRRPLTPIHTVNYDIFFTEEDKGVAFAHSLEIQCQTNIYPDADNEHMDLVQEIVEDLRKEEPTTTNSSAKPISTKSEPLSKALSRGKPQVPIISLIKH</sequence>
<accession>A0AA38IQC3</accession>
<keyword evidence="3" id="KW-1185">Reference proteome</keyword>
<name>A0AA38IQC3_9CUCU</name>
<gene>
    <name evidence="2" type="ORF">Zmor_006574</name>
</gene>
<proteinExistence type="predicted"/>
<dbReference type="EMBL" id="JALNTZ010000002">
    <property type="protein sequence ID" value="KAJ3662218.1"/>
    <property type="molecule type" value="Genomic_DNA"/>
</dbReference>